<accession>X0VPQ8</accession>
<gene>
    <name evidence="1" type="ORF">S01H1_36192</name>
</gene>
<reference evidence="1" key="1">
    <citation type="journal article" date="2014" name="Front. Microbiol.">
        <title>High frequency of phylogenetically diverse reductive dehalogenase-homologous genes in deep subseafloor sedimentary metagenomes.</title>
        <authorList>
            <person name="Kawai M."/>
            <person name="Futagami T."/>
            <person name="Toyoda A."/>
            <person name="Takaki Y."/>
            <person name="Nishi S."/>
            <person name="Hori S."/>
            <person name="Arai W."/>
            <person name="Tsubouchi T."/>
            <person name="Morono Y."/>
            <person name="Uchiyama I."/>
            <person name="Ito T."/>
            <person name="Fujiyama A."/>
            <person name="Inagaki F."/>
            <person name="Takami H."/>
        </authorList>
    </citation>
    <scope>NUCLEOTIDE SEQUENCE</scope>
    <source>
        <strain evidence="1">Expedition CK06-06</strain>
    </source>
</reference>
<dbReference type="EMBL" id="BARS01022658">
    <property type="protein sequence ID" value="GAG02526.1"/>
    <property type="molecule type" value="Genomic_DNA"/>
</dbReference>
<sequence length="145" mass="16391">YLQSIRPTNITADLAFYAYRDMESCDWAPFIKAAVERNPVSIQVAESMSVEEVYQWLEGMKNVSIYDGKRLAQPDEVANYQTGDGLEKALLLANVIRQKNPEQNIELTVDNNEVILKGQSEYGFVSGKGFKKRIKIPAGEAIDWK</sequence>
<dbReference type="AlphaFoldDB" id="X0VPQ8"/>
<protein>
    <submittedName>
        <fullName evidence="1">Uncharacterized protein</fullName>
    </submittedName>
</protein>
<feature type="non-terminal residue" evidence="1">
    <location>
        <position position="1"/>
    </location>
</feature>
<evidence type="ECO:0000313" key="1">
    <source>
        <dbReference type="EMBL" id="GAG02526.1"/>
    </source>
</evidence>
<organism evidence="1">
    <name type="scientific">marine sediment metagenome</name>
    <dbReference type="NCBI Taxonomy" id="412755"/>
    <lineage>
        <taxon>unclassified sequences</taxon>
        <taxon>metagenomes</taxon>
        <taxon>ecological metagenomes</taxon>
    </lineage>
</organism>
<comment type="caution">
    <text evidence="1">The sequence shown here is derived from an EMBL/GenBank/DDBJ whole genome shotgun (WGS) entry which is preliminary data.</text>
</comment>
<proteinExistence type="predicted"/>
<name>X0VPQ8_9ZZZZ</name>